<evidence type="ECO:0000313" key="10">
    <source>
        <dbReference type="Proteomes" id="UP001056132"/>
    </source>
</evidence>
<feature type="domain" description="HTH luxR-type" evidence="6">
    <location>
        <begin position="193"/>
        <end position="258"/>
    </location>
</feature>
<evidence type="ECO:0000256" key="4">
    <source>
        <dbReference type="ARBA" id="ARBA00023163"/>
    </source>
</evidence>
<dbReference type="SUPFAM" id="SSF46894">
    <property type="entry name" value="C-terminal effector domain of the bipartite response regulators"/>
    <property type="match status" value="1"/>
</dbReference>
<name>A0AAE9I4G9_9BURK</name>
<keyword evidence="4" id="KW-0804">Transcription</keyword>
<evidence type="ECO:0000256" key="2">
    <source>
        <dbReference type="ARBA" id="ARBA00023015"/>
    </source>
</evidence>
<dbReference type="InterPro" id="IPR011006">
    <property type="entry name" value="CheY-like_superfamily"/>
</dbReference>
<dbReference type="InterPro" id="IPR000014">
    <property type="entry name" value="PAS"/>
</dbReference>
<dbReference type="Gene3D" id="3.40.50.2300">
    <property type="match status" value="1"/>
</dbReference>
<dbReference type="InterPro" id="IPR000700">
    <property type="entry name" value="PAS-assoc_C"/>
</dbReference>
<dbReference type="KEGG" id="ccam:M5D45_23590"/>
<reference evidence="9" key="2">
    <citation type="submission" date="2022-05" db="EMBL/GenBank/DDBJ databases">
        <authorList>
            <person name="Kunte H.-J."/>
        </authorList>
    </citation>
    <scope>NUCLEOTIDE SEQUENCE</scope>
    <source>
        <strain evidence="9">G5</strain>
    </source>
</reference>
<keyword evidence="1" id="KW-0597">Phosphoprotein</keyword>
<dbReference type="CDD" id="cd06170">
    <property type="entry name" value="LuxR_C_like"/>
    <property type="match status" value="1"/>
</dbReference>
<dbReference type="InterPro" id="IPR035965">
    <property type="entry name" value="PAS-like_dom_sf"/>
</dbReference>
<dbReference type="SUPFAM" id="SSF55785">
    <property type="entry name" value="PYP-like sensor domain (PAS domain)"/>
    <property type="match status" value="1"/>
</dbReference>
<organism evidence="9 10">
    <name type="scientific">Cupriavidus campinensis</name>
    <dbReference type="NCBI Taxonomy" id="151783"/>
    <lineage>
        <taxon>Bacteria</taxon>
        <taxon>Pseudomonadati</taxon>
        <taxon>Pseudomonadota</taxon>
        <taxon>Betaproteobacteria</taxon>
        <taxon>Burkholderiales</taxon>
        <taxon>Burkholderiaceae</taxon>
        <taxon>Cupriavidus</taxon>
    </lineage>
</organism>
<dbReference type="CDD" id="cd00130">
    <property type="entry name" value="PAS"/>
    <property type="match status" value="1"/>
</dbReference>
<feature type="domain" description="Response regulatory" evidence="7">
    <location>
        <begin position="59"/>
        <end position="174"/>
    </location>
</feature>
<keyword evidence="3" id="KW-0238">DNA-binding</keyword>
<dbReference type="GO" id="GO:0000160">
    <property type="term" value="P:phosphorelay signal transduction system"/>
    <property type="evidence" value="ECO:0007669"/>
    <property type="project" value="InterPro"/>
</dbReference>
<dbReference type="SMART" id="SM00448">
    <property type="entry name" value="REC"/>
    <property type="match status" value="1"/>
</dbReference>
<dbReference type="Proteomes" id="UP001056132">
    <property type="component" value="Chromosome 2"/>
</dbReference>
<dbReference type="CDD" id="cd17535">
    <property type="entry name" value="REC_NarL-like"/>
    <property type="match status" value="1"/>
</dbReference>
<evidence type="ECO:0000256" key="1">
    <source>
        <dbReference type="ARBA" id="ARBA00022553"/>
    </source>
</evidence>
<dbReference type="PROSITE" id="PS50113">
    <property type="entry name" value="PAC"/>
    <property type="match status" value="1"/>
</dbReference>
<evidence type="ECO:0000259" key="7">
    <source>
        <dbReference type="PROSITE" id="PS50110"/>
    </source>
</evidence>
<evidence type="ECO:0000256" key="5">
    <source>
        <dbReference type="PROSITE-ProRule" id="PRU00169"/>
    </source>
</evidence>
<protein>
    <submittedName>
        <fullName evidence="9">Response regulator</fullName>
    </submittedName>
</protein>
<dbReference type="InterPro" id="IPR001789">
    <property type="entry name" value="Sig_transdc_resp-reg_receiver"/>
</dbReference>
<dbReference type="NCBIfam" id="TIGR00229">
    <property type="entry name" value="sensory_box"/>
    <property type="match status" value="1"/>
</dbReference>
<dbReference type="InterPro" id="IPR058245">
    <property type="entry name" value="NreC/VraR/RcsB-like_REC"/>
</dbReference>
<reference evidence="9" key="1">
    <citation type="journal article" date="2022" name="Microbiol. Resour. Announc.">
        <title>Genome Sequence of Cupriavidus campinensis Strain G5, a Member of a Bacterial Consortium Capable of Polyethylene Degradation.</title>
        <authorList>
            <person name="Schneider B."/>
            <person name="Pfeiffer F."/>
            <person name="Dyall-Smith M."/>
            <person name="Kunte H.J."/>
        </authorList>
    </citation>
    <scope>NUCLEOTIDE SEQUENCE</scope>
    <source>
        <strain evidence="9">G5</strain>
    </source>
</reference>
<dbReference type="Pfam" id="PF00196">
    <property type="entry name" value="GerE"/>
    <property type="match status" value="1"/>
</dbReference>
<accession>A0AAE9I4G9</accession>
<dbReference type="InterPro" id="IPR039420">
    <property type="entry name" value="WalR-like"/>
</dbReference>
<evidence type="ECO:0000313" key="9">
    <source>
        <dbReference type="EMBL" id="URF06121.1"/>
    </source>
</evidence>
<comment type="caution">
    <text evidence="5">Lacks conserved residue(s) required for the propagation of feature annotation.</text>
</comment>
<feature type="domain" description="PAC" evidence="8">
    <location>
        <begin position="352"/>
        <end position="404"/>
    </location>
</feature>
<dbReference type="GO" id="GO:0003677">
    <property type="term" value="F:DNA binding"/>
    <property type="evidence" value="ECO:0007669"/>
    <property type="project" value="UniProtKB-KW"/>
</dbReference>
<evidence type="ECO:0000259" key="6">
    <source>
        <dbReference type="PROSITE" id="PS50043"/>
    </source>
</evidence>
<dbReference type="InterPro" id="IPR016032">
    <property type="entry name" value="Sig_transdc_resp-reg_C-effctor"/>
</dbReference>
<dbReference type="Gene3D" id="3.30.450.20">
    <property type="entry name" value="PAS domain"/>
    <property type="match status" value="1"/>
</dbReference>
<dbReference type="PANTHER" id="PTHR43214:SF41">
    <property type="entry name" value="NITRATE_NITRITE RESPONSE REGULATOR PROTEIN NARP"/>
    <property type="match status" value="1"/>
</dbReference>
<dbReference type="Pfam" id="PF00989">
    <property type="entry name" value="PAS"/>
    <property type="match status" value="1"/>
</dbReference>
<dbReference type="SUPFAM" id="SSF52172">
    <property type="entry name" value="CheY-like"/>
    <property type="match status" value="1"/>
</dbReference>
<gene>
    <name evidence="9" type="ORF">M5D45_23590</name>
</gene>
<sequence>MEDLVHGFSLDAVIGNTESMEIAGSRQNKGTTIFVSGNHYTPFTTPRVPGHLTECRMGRIVIADPHPLIRQGARLLLERAGHEVLAETADGLDAIRHVRQLQAEILILELRLHRLNGLEVLRRLRHYASAVHSLVYSAIDSAASIALATEAGAAGFVSKAGAPEELVAGVRALGLRRTYFPMSESAGAAPSPEAERLLALSPRELTVMRYLAEGMRMTEIAERLLLSDRTIGTYKTRLMKKLNVRTLIELGELVRRYETGEAAGQVSGGDMSSSGGMEMRSVVDALPVPATLRDSAGRVLYANDRARLAAGEHAELTGTSLEEVLAQFSNDARQSELLTRRFTEAVKHDAAYGLEWGGIRDDGRVFLAHHWGAPVHNADGERVAMLCGTIDVTPREALFVTLRDEAARATAFDAARHTLLLDHYGALSRTADILTEIFNVDAAATAAVQAESAGALWARFREQLDDARNLLTMQKEAPALSQVCLDTETQAIVKDWHDRGKASPVLEWQAEGAVRLPVWVNRTLYRELVRSALNTVSMRTEASLRVTLQATVRSTGLLAVQLAIAGQKISDRPDERYAVDASGMASCEAFAREFGARLQIEHIPARIVRLSFEAPRTSGAVQEGS</sequence>
<dbReference type="InterPro" id="IPR013767">
    <property type="entry name" value="PAS_fold"/>
</dbReference>
<dbReference type="InterPro" id="IPR000792">
    <property type="entry name" value="Tscrpt_reg_LuxR_C"/>
</dbReference>
<dbReference type="PANTHER" id="PTHR43214">
    <property type="entry name" value="TWO-COMPONENT RESPONSE REGULATOR"/>
    <property type="match status" value="1"/>
</dbReference>
<dbReference type="PROSITE" id="PS50043">
    <property type="entry name" value="HTH_LUXR_2"/>
    <property type="match status" value="1"/>
</dbReference>
<dbReference type="EMBL" id="CP097331">
    <property type="protein sequence ID" value="URF06121.1"/>
    <property type="molecule type" value="Genomic_DNA"/>
</dbReference>
<evidence type="ECO:0000256" key="3">
    <source>
        <dbReference type="ARBA" id="ARBA00023125"/>
    </source>
</evidence>
<dbReference type="PROSITE" id="PS50110">
    <property type="entry name" value="RESPONSE_REGULATORY"/>
    <property type="match status" value="1"/>
</dbReference>
<dbReference type="AlphaFoldDB" id="A0AAE9I4G9"/>
<dbReference type="SMART" id="SM00091">
    <property type="entry name" value="PAS"/>
    <property type="match status" value="1"/>
</dbReference>
<dbReference type="GO" id="GO:0006355">
    <property type="term" value="P:regulation of DNA-templated transcription"/>
    <property type="evidence" value="ECO:0007669"/>
    <property type="project" value="InterPro"/>
</dbReference>
<dbReference type="PRINTS" id="PR00038">
    <property type="entry name" value="HTHLUXR"/>
</dbReference>
<dbReference type="SMART" id="SM00421">
    <property type="entry name" value="HTH_LUXR"/>
    <property type="match status" value="1"/>
</dbReference>
<keyword evidence="2" id="KW-0805">Transcription regulation</keyword>
<dbReference type="Pfam" id="PF00072">
    <property type="entry name" value="Response_reg"/>
    <property type="match status" value="1"/>
</dbReference>
<proteinExistence type="predicted"/>
<evidence type="ECO:0000259" key="8">
    <source>
        <dbReference type="PROSITE" id="PS50113"/>
    </source>
</evidence>